<organism evidence="2 3">
    <name type="scientific">Dactylosporangium fulvum</name>
    <dbReference type="NCBI Taxonomy" id="53359"/>
    <lineage>
        <taxon>Bacteria</taxon>
        <taxon>Bacillati</taxon>
        <taxon>Actinomycetota</taxon>
        <taxon>Actinomycetes</taxon>
        <taxon>Micromonosporales</taxon>
        <taxon>Micromonosporaceae</taxon>
        <taxon>Dactylosporangium</taxon>
    </lineage>
</organism>
<protein>
    <submittedName>
        <fullName evidence="2">Uncharacterized protein</fullName>
    </submittedName>
</protein>
<reference evidence="2" key="1">
    <citation type="submission" date="2021-04" db="EMBL/GenBank/DDBJ databases">
        <authorList>
            <person name="Hartkoorn R.C."/>
            <person name="Beaudoing E."/>
            <person name="Hot D."/>
        </authorList>
    </citation>
    <scope>NUCLEOTIDE SEQUENCE</scope>
    <source>
        <strain evidence="2">NRRL B-16292</strain>
    </source>
</reference>
<accession>A0ABY5W2F2</accession>
<evidence type="ECO:0000256" key="1">
    <source>
        <dbReference type="SAM" id="MobiDB-lite"/>
    </source>
</evidence>
<dbReference type="EMBL" id="CP073720">
    <property type="protein sequence ID" value="UWP84183.1"/>
    <property type="molecule type" value="Genomic_DNA"/>
</dbReference>
<name>A0ABY5W2F2_9ACTN</name>
<proteinExistence type="predicted"/>
<gene>
    <name evidence="2" type="ORF">Dfulv_08065</name>
</gene>
<dbReference type="RefSeq" id="WP_259862014.1">
    <property type="nucleotide sequence ID" value="NZ_BAAAST010000056.1"/>
</dbReference>
<dbReference type="Proteomes" id="UP001059617">
    <property type="component" value="Chromosome"/>
</dbReference>
<reference evidence="2" key="2">
    <citation type="submission" date="2022-09" db="EMBL/GenBank/DDBJ databases">
        <title>Biosynthetic gene clusters of Dactylosporangioum fulvum.</title>
        <authorList>
            <person name="Caradec T."/>
        </authorList>
    </citation>
    <scope>NUCLEOTIDE SEQUENCE</scope>
    <source>
        <strain evidence="2">NRRL B-16292</strain>
    </source>
</reference>
<keyword evidence="3" id="KW-1185">Reference proteome</keyword>
<feature type="region of interest" description="Disordered" evidence="1">
    <location>
        <begin position="90"/>
        <end position="116"/>
    </location>
</feature>
<evidence type="ECO:0000313" key="3">
    <source>
        <dbReference type="Proteomes" id="UP001059617"/>
    </source>
</evidence>
<sequence>MSLSWWSIEVCDGTYPARQWRDAYAAALTEAAVTHGARDWAWRFESFGVVLEIGFAEEDDWQRFRHLPAVVAALDAVDPTTLYVYPGRGGSAGAGHPRRRGPLPAAGAAPLPEEPEPVLVARPPLLVS</sequence>
<evidence type="ECO:0000313" key="2">
    <source>
        <dbReference type="EMBL" id="UWP84183.1"/>
    </source>
</evidence>
<feature type="compositionally biased region" description="Low complexity" evidence="1">
    <location>
        <begin position="102"/>
        <end position="116"/>
    </location>
</feature>